<evidence type="ECO:0000256" key="1">
    <source>
        <dbReference type="ARBA" id="ARBA00004613"/>
    </source>
</evidence>
<evidence type="ECO:0000256" key="4">
    <source>
        <dbReference type="ARBA" id="ARBA00022837"/>
    </source>
</evidence>
<keyword evidence="2" id="KW-0964">Secreted</keyword>
<comment type="subcellular location">
    <subcellularLocation>
        <location evidence="1">Secreted</location>
    </subcellularLocation>
</comment>
<dbReference type="RefSeq" id="WP_264510650.1">
    <property type="nucleotide sequence ID" value="NZ_JAPDDR010000001.1"/>
</dbReference>
<sequence>MKKPIPIALAATALAINPLPAVIIGSEDFTYPNGNIANLSGGTGFNYDNFDKAVTAFPSDWDNAFNTPTISGNALITNNNGAKREYNGTVEGAGGGANDGQDNHERSGAIRAAGRVFYKFTCTRGAGIAWSGLSSYDFGTERVFFGVPGGNGVSGQLEWGVQGNGQTYRSGVPADTNTHTFVAVLDFDRDFIGIWVDPGVTDFYDPANGSNSADAGGLYTATNWSTAVRLASSGNANTTWDDLSIVTTPVEAGLKSYQDLDNDGLPASFETTYGLNDNDDGTIGETTPGAKNGPNGAAGDFDGDGVSNLVEYQDGTFPNDVDTDLDQVPDGEEKTRGTNPLNKDTDGDTIEDWTEINDTLTNPTLADTDSGGTADSTEIALETSPTNIADDPDTNGNLDLVGLDFFDTYTDGPLGGSNGGVGWDYDNNALTETFLGHTTINSSWANFTAAPTVVGGVALTQDSSIRRPFHGGPATATNVVGERTGSWRHDAAATGVNGSDVLYLKVNVFRQTGASWSGVSLFDFNNERIFLGVPSGTNPVSGVQEFGIQQSVGPVAVFSGVAPVSGTTYTLVGRYDFVASKVDLYINPNLNNPEASATIAATLNVAPAQMNATALRLGSGGTGATGWDQLVVGTTWNSLKSLPSDSDGDGMPDDFELLFGFDPDNPSDAGADEDGDGLSNVAEYNLGTNPSNLDSDGDGLNDGAPETNAGTSPLNPDTDGDGLNDGAEVGLGTNPTDADTDDDGQTDRVEVEGDGFGHTSDPLDPNDTIGKPFNLIGIDDFSYPDGSIDSLTGGSYFDYENWLINGPFLGHTGQQSDWDGTATVASGHLVTRETFAARDFNGITEGAGNDGTPTGARLGAINQEASHDKDVVFFKATVTRRAGAGQSLIGPDDFNLERLSFGVVDDGTGPKWGIRENTTPPVYSTDGGALAVANDQTYTVVGKLDFGGDLLSLWVNPNLGDTEANNAAQVTRAYTGTNWASGIRLFSTGTGDTEWDNVVVANTWDKLVGQPQLDIKLSVASFNATTGALSLNAAGIPANATFHLRSSTNLQSFVPLSPPVNIDSTTPQPIQIQVNPNTAQKLFFRIEEGPSPAP</sequence>
<evidence type="ECO:0000313" key="7">
    <source>
        <dbReference type="EMBL" id="MCW1912339.1"/>
    </source>
</evidence>
<feature type="region of interest" description="Disordered" evidence="5">
    <location>
        <begin position="274"/>
        <end position="350"/>
    </location>
</feature>
<feature type="signal peptide" evidence="6">
    <location>
        <begin position="1"/>
        <end position="21"/>
    </location>
</feature>
<gene>
    <name evidence="7" type="ORF">OJ996_02060</name>
</gene>
<dbReference type="PANTHER" id="PTHR37467:SF1">
    <property type="entry name" value="EXPORTED CALCIUM-BINDING GLYCOPROTEIN"/>
    <property type="match status" value="1"/>
</dbReference>
<keyword evidence="4" id="KW-0106">Calcium</keyword>
<evidence type="ECO:0000256" key="5">
    <source>
        <dbReference type="SAM" id="MobiDB-lite"/>
    </source>
</evidence>
<keyword evidence="3 6" id="KW-0732">Signal</keyword>
<feature type="compositionally biased region" description="Acidic residues" evidence="5">
    <location>
        <begin position="646"/>
        <end position="656"/>
    </location>
</feature>
<dbReference type="Proteomes" id="UP001165653">
    <property type="component" value="Unassembled WGS sequence"/>
</dbReference>
<dbReference type="EMBL" id="JAPDDR010000001">
    <property type="protein sequence ID" value="MCW1912339.1"/>
    <property type="molecule type" value="Genomic_DNA"/>
</dbReference>
<dbReference type="InterPro" id="IPR059100">
    <property type="entry name" value="TSP3_bac"/>
</dbReference>
<dbReference type="Pfam" id="PF18884">
    <property type="entry name" value="TSP3_bac"/>
    <property type="match status" value="4"/>
</dbReference>
<keyword evidence="8" id="KW-1185">Reference proteome</keyword>
<dbReference type="InterPro" id="IPR053180">
    <property type="entry name" value="Ca-binding_acidic-repeat"/>
</dbReference>
<evidence type="ECO:0000256" key="3">
    <source>
        <dbReference type="ARBA" id="ARBA00022729"/>
    </source>
</evidence>
<accession>A0ABT3FYE3</accession>
<proteinExistence type="predicted"/>
<feature type="compositionally biased region" description="Acidic residues" evidence="5">
    <location>
        <begin position="321"/>
        <end position="330"/>
    </location>
</feature>
<evidence type="ECO:0000256" key="6">
    <source>
        <dbReference type="SAM" id="SignalP"/>
    </source>
</evidence>
<evidence type="ECO:0000313" key="8">
    <source>
        <dbReference type="Proteomes" id="UP001165653"/>
    </source>
</evidence>
<comment type="caution">
    <text evidence="7">The sequence shown here is derived from an EMBL/GenBank/DDBJ whole genome shotgun (WGS) entry which is preliminary data.</text>
</comment>
<dbReference type="PANTHER" id="PTHR37467">
    <property type="entry name" value="EXPORTED CALCIUM-BINDING GLYCOPROTEIN-RELATED"/>
    <property type="match status" value="1"/>
</dbReference>
<protein>
    <submittedName>
        <fullName evidence="7">Thrombospondin type 3 repeat-containing protein</fullName>
    </submittedName>
</protein>
<organism evidence="7 8">
    <name type="scientific">Luteolibacter rhizosphaerae</name>
    <dbReference type="NCBI Taxonomy" id="2989719"/>
    <lineage>
        <taxon>Bacteria</taxon>
        <taxon>Pseudomonadati</taxon>
        <taxon>Verrucomicrobiota</taxon>
        <taxon>Verrucomicrobiia</taxon>
        <taxon>Verrucomicrobiales</taxon>
        <taxon>Verrucomicrobiaceae</taxon>
        <taxon>Luteolibacter</taxon>
    </lineage>
</organism>
<feature type="region of interest" description="Disordered" evidence="5">
    <location>
        <begin position="642"/>
        <end position="768"/>
    </location>
</feature>
<feature type="chain" id="PRO_5046389118" evidence="6">
    <location>
        <begin position="22"/>
        <end position="1094"/>
    </location>
</feature>
<name>A0ABT3FYE3_9BACT</name>
<feature type="compositionally biased region" description="Low complexity" evidence="5">
    <location>
        <begin position="288"/>
        <end position="299"/>
    </location>
</feature>
<feature type="region of interest" description="Disordered" evidence="5">
    <location>
        <begin position="86"/>
        <end position="105"/>
    </location>
</feature>
<reference evidence="7" key="1">
    <citation type="submission" date="2022-10" db="EMBL/GenBank/DDBJ databases">
        <title>Luteolibacter sp. GHJ8, whole genome shotgun sequencing project.</title>
        <authorList>
            <person name="Zhao G."/>
            <person name="Shen L."/>
        </authorList>
    </citation>
    <scope>NUCLEOTIDE SEQUENCE</scope>
    <source>
        <strain evidence="7">GHJ8</strain>
    </source>
</reference>
<evidence type="ECO:0000256" key="2">
    <source>
        <dbReference type="ARBA" id="ARBA00022525"/>
    </source>
</evidence>